<evidence type="ECO:0000256" key="1">
    <source>
        <dbReference type="SAM" id="MobiDB-lite"/>
    </source>
</evidence>
<evidence type="ECO:0000313" key="2">
    <source>
        <dbReference type="EMBL" id="MCI48169.1"/>
    </source>
</evidence>
<dbReference type="Proteomes" id="UP000265520">
    <property type="component" value="Unassembled WGS sequence"/>
</dbReference>
<name>A0A392SHQ0_9FABA</name>
<feature type="non-terminal residue" evidence="2">
    <location>
        <position position="88"/>
    </location>
</feature>
<keyword evidence="2" id="KW-0808">Transferase</keyword>
<comment type="caution">
    <text evidence="2">The sequence shown here is derived from an EMBL/GenBank/DDBJ whole genome shotgun (WGS) entry which is preliminary data.</text>
</comment>
<organism evidence="2 3">
    <name type="scientific">Trifolium medium</name>
    <dbReference type="NCBI Taxonomy" id="97028"/>
    <lineage>
        <taxon>Eukaryota</taxon>
        <taxon>Viridiplantae</taxon>
        <taxon>Streptophyta</taxon>
        <taxon>Embryophyta</taxon>
        <taxon>Tracheophyta</taxon>
        <taxon>Spermatophyta</taxon>
        <taxon>Magnoliopsida</taxon>
        <taxon>eudicotyledons</taxon>
        <taxon>Gunneridae</taxon>
        <taxon>Pentapetalae</taxon>
        <taxon>rosids</taxon>
        <taxon>fabids</taxon>
        <taxon>Fabales</taxon>
        <taxon>Fabaceae</taxon>
        <taxon>Papilionoideae</taxon>
        <taxon>50 kb inversion clade</taxon>
        <taxon>NPAAA clade</taxon>
        <taxon>Hologalegina</taxon>
        <taxon>IRL clade</taxon>
        <taxon>Trifolieae</taxon>
        <taxon>Trifolium</taxon>
    </lineage>
</organism>
<accession>A0A392SHQ0</accession>
<keyword evidence="3" id="KW-1185">Reference proteome</keyword>
<dbReference type="AlphaFoldDB" id="A0A392SHQ0"/>
<feature type="region of interest" description="Disordered" evidence="1">
    <location>
        <begin position="42"/>
        <end position="88"/>
    </location>
</feature>
<sequence length="88" mass="9972">GLELKANDKGFEDIPALIALRDESKKQANFARAQVMPSNVTLRIGSGTGDEEKKNQMDSVDEEDEDAKLARLLQEEEDWKSRKQRKNP</sequence>
<protein>
    <submittedName>
        <fullName evidence="2">DNA (Cytosine-5)-methyltransferase 1-like</fullName>
    </submittedName>
</protein>
<keyword evidence="2" id="KW-0489">Methyltransferase</keyword>
<feature type="non-terminal residue" evidence="2">
    <location>
        <position position="1"/>
    </location>
</feature>
<reference evidence="2 3" key="1">
    <citation type="journal article" date="2018" name="Front. Plant Sci.">
        <title>Red Clover (Trifolium pratense) and Zigzag Clover (T. medium) - A Picture of Genomic Similarities and Differences.</title>
        <authorList>
            <person name="Dluhosova J."/>
            <person name="Istvanek J."/>
            <person name="Nedelnik J."/>
            <person name="Repkova J."/>
        </authorList>
    </citation>
    <scope>NUCLEOTIDE SEQUENCE [LARGE SCALE GENOMIC DNA]</scope>
    <source>
        <strain evidence="3">cv. 10/8</strain>
        <tissue evidence="2">Leaf</tissue>
    </source>
</reference>
<dbReference type="GO" id="GO:0008168">
    <property type="term" value="F:methyltransferase activity"/>
    <property type="evidence" value="ECO:0007669"/>
    <property type="project" value="UniProtKB-KW"/>
</dbReference>
<dbReference type="EMBL" id="LXQA010382539">
    <property type="protein sequence ID" value="MCI48169.1"/>
    <property type="molecule type" value="Genomic_DNA"/>
</dbReference>
<dbReference type="GO" id="GO:0032259">
    <property type="term" value="P:methylation"/>
    <property type="evidence" value="ECO:0007669"/>
    <property type="project" value="UniProtKB-KW"/>
</dbReference>
<evidence type="ECO:0000313" key="3">
    <source>
        <dbReference type="Proteomes" id="UP000265520"/>
    </source>
</evidence>
<proteinExistence type="predicted"/>